<organism evidence="1 2">
    <name type="scientific">Paraburkholderia aspalathi</name>
    <dbReference type="NCBI Taxonomy" id="1324617"/>
    <lineage>
        <taxon>Bacteria</taxon>
        <taxon>Pseudomonadati</taxon>
        <taxon>Pseudomonadota</taxon>
        <taxon>Betaproteobacteria</taxon>
        <taxon>Burkholderiales</taxon>
        <taxon>Burkholderiaceae</taxon>
        <taxon>Paraburkholderia</taxon>
    </lineage>
</organism>
<dbReference type="Proteomes" id="UP000198844">
    <property type="component" value="Unassembled WGS sequence"/>
</dbReference>
<dbReference type="AlphaFoldDB" id="A0A1I7ELT4"/>
<dbReference type="EMBL" id="FPBH01000030">
    <property type="protein sequence ID" value="SFU24867.1"/>
    <property type="molecule type" value="Genomic_DNA"/>
</dbReference>
<evidence type="ECO:0000313" key="2">
    <source>
        <dbReference type="Proteomes" id="UP000198844"/>
    </source>
</evidence>
<protein>
    <submittedName>
        <fullName evidence="1">Uncharacterized protein</fullName>
    </submittedName>
</protein>
<sequence length="144" mass="15933">MSQAVDIYRSDEIPEFAALAGSRALREDDADSLQGNSREAQCGPRELDIAVLRATQRLRQRGVYPVESGRSMAFDDRLFVADLWLTRPADDDLLLPFGPGSPPRTASNALRSFLPSSQLECGQPNPTLRIFPAVHITAFAFMRI</sequence>
<proteinExistence type="predicted"/>
<name>A0A1I7ELT4_9BURK</name>
<dbReference type="RefSeq" id="WP_143131806.1">
    <property type="nucleotide sequence ID" value="NZ_FPBH01000030.1"/>
</dbReference>
<accession>A0A1I7ELT4</accession>
<reference evidence="1 2" key="1">
    <citation type="submission" date="2016-10" db="EMBL/GenBank/DDBJ databases">
        <authorList>
            <person name="de Groot N.N."/>
        </authorList>
    </citation>
    <scope>NUCLEOTIDE SEQUENCE [LARGE SCALE GENOMIC DNA]</scope>
    <source>
        <strain evidence="1 2">LMG 27731</strain>
    </source>
</reference>
<gene>
    <name evidence="1" type="ORF">SAMN05192563_103063</name>
</gene>
<evidence type="ECO:0000313" key="1">
    <source>
        <dbReference type="EMBL" id="SFU24867.1"/>
    </source>
</evidence>